<evidence type="ECO:0000313" key="6">
    <source>
        <dbReference type="EnsemblMetazoa" id="XP_019856290.1"/>
    </source>
</evidence>
<evidence type="ECO:0000256" key="3">
    <source>
        <dbReference type="SAM" id="Coils"/>
    </source>
</evidence>
<dbReference type="Pfam" id="PF26573">
    <property type="entry name" value="TPR_Epg5_2"/>
    <property type="match status" value="1"/>
</dbReference>
<evidence type="ECO:0000256" key="1">
    <source>
        <dbReference type="ARBA" id="ARBA00010948"/>
    </source>
</evidence>
<dbReference type="InterPro" id="IPR051436">
    <property type="entry name" value="Autophagy-related_EPG5"/>
</dbReference>
<dbReference type="Pfam" id="PF26106">
    <property type="entry name" value="TPR_Epg5_C"/>
    <property type="match status" value="1"/>
</dbReference>
<organism evidence="6 7">
    <name type="scientific">Amphimedon queenslandica</name>
    <name type="common">Sponge</name>
    <dbReference type="NCBI Taxonomy" id="400682"/>
    <lineage>
        <taxon>Eukaryota</taxon>
        <taxon>Metazoa</taxon>
        <taxon>Porifera</taxon>
        <taxon>Demospongiae</taxon>
        <taxon>Heteroscleromorpha</taxon>
        <taxon>Haplosclerida</taxon>
        <taxon>Niphatidae</taxon>
        <taxon>Amphimedon</taxon>
    </lineage>
</organism>
<name>A0AAN0JGY7_AMPQE</name>
<dbReference type="Proteomes" id="UP000007879">
    <property type="component" value="Unassembled WGS sequence"/>
</dbReference>
<keyword evidence="3" id="KW-0175">Coiled coil</keyword>
<evidence type="ECO:0000259" key="4">
    <source>
        <dbReference type="Pfam" id="PF26103"/>
    </source>
</evidence>
<keyword evidence="7" id="KW-1185">Reference proteome</keyword>
<feature type="domain" description="Epg5-like central TPR repeats" evidence="4">
    <location>
        <begin position="484"/>
        <end position="852"/>
    </location>
</feature>
<dbReference type="InterPro" id="IPR059030">
    <property type="entry name" value="TPR_Epg5_mid"/>
</dbReference>
<dbReference type="InterPro" id="IPR058750">
    <property type="entry name" value="TPR_Epg5"/>
</dbReference>
<sequence length="1368" mass="156041">MVGQEGGPPSLFNTIDSSEYPWLSYYCLLAEEQFEEQEGVWISLLKLLKKDQKISIDNALKKALSDLGHTGSSFNVNHLCIYRWADLCSSMDTSFILYPLVWQRYFTLYLQRPIFTASMPERGSLGLRFFSTNRTQGIRRNMRKALTKSFRSLQEELKSIKRDNEEEKGNIFLLELLPKLISYYQMLQMWLEEPRLHEETLSLPSLPIQYEPERLSKLFKTQQSDWVEFLRLWEIEDIIKVMLDEWKQVQLYQKALSCQTESHEQSPDTAAARIEKRLRYRSTPAPPPPFISPPAPFSLVPTRILLSKPDLLSAVVADINFIAQQGSSYCERYNSMVALDSEYMSGIPDLYSNQPRQFHVSIPCHKKAACTGSATIVFRFNELTPHPHWEQRVPQNRQEHKELLSALSCPVSFDLCKAVARTEHVVGELSKLSESNDSEALSNGVSLFYEVLKFITSETKQYPPTCQFLSSCIQILGQEFIHRDPSQTATILQLLLAQRSLGDILAPLFDPNLCPPDFISMYVSVREVAIKEGPTIAFSTLTKFNIPKWLSDYSPSLPDSSQLLKYIFQGISYCGREPDDDLLILLEGYLSHFSKLLEYQFPLLYNEALHLVIDGTDTGGISPRCWEELSKVTTPSLSTEYDSCRLGLQLLQESLQHLSNFYTQKRFYTKETIYELVTSDYVSHILQFIVMLCTSLINKLLTSVELENNTIQGALTEAWRSIIDAFRAWILPLLNGENNEVTFPCKLERIITFDESFRLFVQLVSLLQSKFANSESGSPLHLLWFFYCNELSLPATPLHILECYHTHLTSLPWEQYAPDLSAMDLMIKLKINKEVSQMCFVFLGGIFPSFNWKEIAKQYSSDLSLSVHFHITFLQLLVMLAAEPEIMNNKDSHVPQLISDAKSFDFHYIDLKTYQDILEWQKNNCTPSSILQAGSSLSLALRLLKAAGSFPLNSTSKPLTLHKDGWDKRYSYMRMLVEIISTSSQHKETHTSSYSDIVSFMMHTLIDTVVFEPESLSTMNPVILLQEMINMFNTCHPSDQFISNLISHVTDCLDQLPNASRLHLPTITAASRTIVSIPLMVKLVEIVITVYFKHYPPVKETTLQLPAKMDGYGWTHLSSSLSIPDTAAHEFYTVCVQQFACYCLNTRLLNQLQRCSSLEEELEILTKMVQSCSSLKPKPNEEHKMFVIWDKILNLSLRQISFGNINPAINQFTSLANTLQRFGEDKATEGLLGAIGLGKKSIYSLEFRLISRVLATFIHTQLPLDTSQSVHPRLSPGAPGHIKDPMRYVTGFASVAMATKQADQASASLESLLSNKSYLHLRDYISYSLDMINDLQCNLMNIQQLFVYLVINLYSSERSLDSLRVAQT</sequence>
<evidence type="ECO:0000259" key="5">
    <source>
        <dbReference type="Pfam" id="PF26573"/>
    </source>
</evidence>
<accession>A0AAN0JGY7</accession>
<dbReference type="Pfam" id="PF26103">
    <property type="entry name" value="TPR_Epg5"/>
    <property type="match status" value="1"/>
</dbReference>
<dbReference type="KEGG" id="aqu:109584837"/>
<evidence type="ECO:0000256" key="2">
    <source>
        <dbReference type="ARBA" id="ARBA00023006"/>
    </source>
</evidence>
<keyword evidence="2" id="KW-0072">Autophagy</keyword>
<reference evidence="6" key="2">
    <citation type="submission" date="2024-06" db="UniProtKB">
        <authorList>
            <consortium name="EnsemblMetazoa"/>
        </authorList>
    </citation>
    <scope>IDENTIFICATION</scope>
</reference>
<dbReference type="GO" id="GO:0097352">
    <property type="term" value="P:autophagosome maturation"/>
    <property type="evidence" value="ECO:0007669"/>
    <property type="project" value="TreeGrafter"/>
</dbReference>
<dbReference type="EnsemblMetazoa" id="XM_020000731.1">
    <property type="protein sequence ID" value="XP_019856290.1"/>
    <property type="gene ID" value="LOC109584837"/>
</dbReference>
<dbReference type="RefSeq" id="XP_019856290.1">
    <property type="nucleotide sequence ID" value="XM_020000731.1"/>
</dbReference>
<dbReference type="PANTHER" id="PTHR31139">
    <property type="entry name" value="ECTOPIC P GRANULES PROTEIN 5 HOMOLOG"/>
    <property type="match status" value="1"/>
</dbReference>
<reference evidence="7" key="1">
    <citation type="journal article" date="2010" name="Nature">
        <title>The Amphimedon queenslandica genome and the evolution of animal complexity.</title>
        <authorList>
            <person name="Srivastava M."/>
            <person name="Simakov O."/>
            <person name="Chapman J."/>
            <person name="Fahey B."/>
            <person name="Gauthier M.E."/>
            <person name="Mitros T."/>
            <person name="Richards G.S."/>
            <person name="Conaco C."/>
            <person name="Dacre M."/>
            <person name="Hellsten U."/>
            <person name="Larroux C."/>
            <person name="Putnam N.H."/>
            <person name="Stanke M."/>
            <person name="Adamska M."/>
            <person name="Darling A."/>
            <person name="Degnan S.M."/>
            <person name="Oakley T.H."/>
            <person name="Plachetzki D.C."/>
            <person name="Zhai Y."/>
            <person name="Adamski M."/>
            <person name="Calcino A."/>
            <person name="Cummins S.F."/>
            <person name="Goodstein D.M."/>
            <person name="Harris C."/>
            <person name="Jackson D.J."/>
            <person name="Leys S.P."/>
            <person name="Shu S."/>
            <person name="Woodcroft B.J."/>
            <person name="Vervoort M."/>
            <person name="Kosik K.S."/>
            <person name="Manning G."/>
            <person name="Degnan B.M."/>
            <person name="Rokhsar D.S."/>
        </authorList>
    </citation>
    <scope>NUCLEOTIDE SEQUENCE [LARGE SCALE GENOMIC DNA]</scope>
</reference>
<proteinExistence type="inferred from homology"/>
<comment type="similarity">
    <text evidence="1">Belongs to the EPG5 family.</text>
</comment>
<dbReference type="PANTHER" id="PTHR31139:SF4">
    <property type="entry name" value="ECTOPIC P GRANULES PROTEIN 5 HOMOLOG"/>
    <property type="match status" value="1"/>
</dbReference>
<evidence type="ECO:0000313" key="7">
    <source>
        <dbReference type="Proteomes" id="UP000007879"/>
    </source>
</evidence>
<dbReference type="GeneID" id="109584837"/>
<feature type="coiled-coil region" evidence="3">
    <location>
        <begin position="143"/>
        <end position="170"/>
    </location>
</feature>
<dbReference type="GO" id="GO:0005737">
    <property type="term" value="C:cytoplasm"/>
    <property type="evidence" value="ECO:0007669"/>
    <property type="project" value="TreeGrafter"/>
</dbReference>
<protein>
    <submittedName>
        <fullName evidence="6">Uncharacterized protein</fullName>
    </submittedName>
</protein>
<feature type="domain" description="Epg5-like TPR" evidence="5">
    <location>
        <begin position="35"/>
        <end position="230"/>
    </location>
</feature>